<dbReference type="OrthoDB" id="9786526at2"/>
<dbReference type="RefSeq" id="WP_024557729.1">
    <property type="nucleotide sequence ID" value="NZ_LFEJ01000003.1"/>
</dbReference>
<dbReference type="EMBL" id="LFEJ01000003">
    <property type="protein sequence ID" value="KMV36413.1"/>
    <property type="molecule type" value="Genomic_DNA"/>
</dbReference>
<dbReference type="AlphaFoldDB" id="A0A0J8VSF3"/>
<evidence type="ECO:0000256" key="1">
    <source>
        <dbReference type="ARBA" id="ARBA00009437"/>
    </source>
</evidence>
<dbReference type="InterPro" id="IPR036390">
    <property type="entry name" value="WH_DNA-bd_sf"/>
</dbReference>
<feature type="chain" id="PRO_5005311071" evidence="5">
    <location>
        <begin position="24"/>
        <end position="295"/>
    </location>
</feature>
<comment type="caution">
    <text evidence="7">The sequence shown here is derived from an EMBL/GenBank/DDBJ whole genome shotgun (WGS) entry which is preliminary data.</text>
</comment>
<dbReference type="PANTHER" id="PTHR30537">
    <property type="entry name" value="HTH-TYPE TRANSCRIPTIONAL REGULATOR"/>
    <property type="match status" value="1"/>
</dbReference>
<comment type="similarity">
    <text evidence="1">Belongs to the LysR transcriptional regulatory family.</text>
</comment>
<feature type="domain" description="HTH lysR-type" evidence="6">
    <location>
        <begin position="2"/>
        <end position="59"/>
    </location>
</feature>
<dbReference type="CDD" id="cd08422">
    <property type="entry name" value="PBP2_CrgA_like"/>
    <property type="match status" value="1"/>
</dbReference>
<dbReference type="Gene3D" id="3.40.190.290">
    <property type="match status" value="1"/>
</dbReference>
<keyword evidence="8" id="KW-1185">Reference proteome</keyword>
<dbReference type="InterPro" id="IPR000847">
    <property type="entry name" value="LysR_HTH_N"/>
</dbReference>
<dbReference type="InterPro" id="IPR058163">
    <property type="entry name" value="LysR-type_TF_proteobact-type"/>
</dbReference>
<proteinExistence type="inferred from homology"/>
<evidence type="ECO:0000256" key="5">
    <source>
        <dbReference type="SAM" id="SignalP"/>
    </source>
</evidence>
<dbReference type="FunFam" id="1.10.10.10:FF:000001">
    <property type="entry name" value="LysR family transcriptional regulator"/>
    <property type="match status" value="1"/>
</dbReference>
<organism evidence="7 8">
    <name type="scientific">Franconibacter pulveris</name>
    <dbReference type="NCBI Taxonomy" id="435910"/>
    <lineage>
        <taxon>Bacteria</taxon>
        <taxon>Pseudomonadati</taxon>
        <taxon>Pseudomonadota</taxon>
        <taxon>Gammaproteobacteria</taxon>
        <taxon>Enterobacterales</taxon>
        <taxon>Enterobacteriaceae</taxon>
        <taxon>Franconibacter</taxon>
    </lineage>
</organism>
<dbReference type="PRINTS" id="PR00039">
    <property type="entry name" value="HTHLYSR"/>
</dbReference>
<dbReference type="InterPro" id="IPR036388">
    <property type="entry name" value="WH-like_DNA-bd_sf"/>
</dbReference>
<dbReference type="SUPFAM" id="SSF46785">
    <property type="entry name" value="Winged helix' DNA-binding domain"/>
    <property type="match status" value="1"/>
</dbReference>
<name>A0A0J8VSF3_9ENTR</name>
<evidence type="ECO:0000259" key="6">
    <source>
        <dbReference type="PROSITE" id="PS50931"/>
    </source>
</evidence>
<protein>
    <submittedName>
        <fullName evidence="7">LysR family transcriptional regulator</fullName>
    </submittedName>
</protein>
<dbReference type="SUPFAM" id="SSF53850">
    <property type="entry name" value="Periplasmic binding protein-like II"/>
    <property type="match status" value="1"/>
</dbReference>
<keyword evidence="2" id="KW-0805">Transcription regulation</keyword>
<dbReference type="PANTHER" id="PTHR30537:SF66">
    <property type="entry name" value="IRON-REGULATED VIRULENCE REGULATORY PROTEIN IRGB"/>
    <property type="match status" value="1"/>
</dbReference>
<keyword evidence="4" id="KW-0804">Transcription</keyword>
<keyword evidence="3" id="KW-0238">DNA-binding</keyword>
<dbReference type="Pfam" id="PF03466">
    <property type="entry name" value="LysR_substrate"/>
    <property type="match status" value="1"/>
</dbReference>
<evidence type="ECO:0000313" key="8">
    <source>
        <dbReference type="Proteomes" id="UP000037315"/>
    </source>
</evidence>
<accession>A0A0J8VSF3</accession>
<dbReference type="GO" id="GO:0006351">
    <property type="term" value="P:DNA-templated transcription"/>
    <property type="evidence" value="ECO:0007669"/>
    <property type="project" value="TreeGrafter"/>
</dbReference>
<dbReference type="Gene3D" id="1.10.10.10">
    <property type="entry name" value="Winged helix-like DNA-binding domain superfamily/Winged helix DNA-binding domain"/>
    <property type="match status" value="1"/>
</dbReference>
<dbReference type="STRING" id="1121863.GCA_000621185_00767"/>
<sequence>MLNLQRVAAFVAVAEAGSFTAAAAALGMTKAVVSFNVRQLEKELGVSLLLRTTRRLALTEAGEAFYRRAAALLQEAQAMREEAQRHHGGLRGELRITSTSEYGAQVVIPALAAFRRAHPALRIRHVSSSQHADLIAERFDVAIRLGTLADSTYRAALLTRFEVLPVASRQWLKENPIASPEALAQAEWIIHSRLPSPLRWQLTGPQRQTLDFAITRPAVLSADSASALLAFAREGGGVALLPDWLARPSLEAGDLCHLLPDYRFPAQGVYAVYPDTGHVSEKVRAFIDFLRGRLA</sequence>
<dbReference type="InterPro" id="IPR005119">
    <property type="entry name" value="LysR_subst-bd"/>
</dbReference>
<dbReference type="Proteomes" id="UP000037315">
    <property type="component" value="Unassembled WGS sequence"/>
</dbReference>
<evidence type="ECO:0000256" key="2">
    <source>
        <dbReference type="ARBA" id="ARBA00023015"/>
    </source>
</evidence>
<feature type="signal peptide" evidence="5">
    <location>
        <begin position="1"/>
        <end position="23"/>
    </location>
</feature>
<reference evidence="7 8" key="1">
    <citation type="submission" date="2015-06" db="EMBL/GenBank/DDBJ databases">
        <title>Genome sequencing of Cronobacter sp. strain DJ34 isolated from petroleum contaminated sludge of Duliajan Oil Fields, Assam, India.</title>
        <authorList>
            <person name="Pal S."/>
            <person name="Banerjee T.D."/>
            <person name="Roy A."/>
            <person name="Sar P."/>
            <person name="Kazy S.K."/>
        </authorList>
    </citation>
    <scope>NUCLEOTIDE SEQUENCE [LARGE SCALE GENOMIC DNA]</scope>
    <source>
        <strain evidence="7 8">DJ34</strain>
    </source>
</reference>
<dbReference type="GO" id="GO:0043565">
    <property type="term" value="F:sequence-specific DNA binding"/>
    <property type="evidence" value="ECO:0007669"/>
    <property type="project" value="TreeGrafter"/>
</dbReference>
<evidence type="ECO:0000256" key="4">
    <source>
        <dbReference type="ARBA" id="ARBA00023163"/>
    </source>
</evidence>
<dbReference type="GO" id="GO:0003700">
    <property type="term" value="F:DNA-binding transcription factor activity"/>
    <property type="evidence" value="ECO:0007669"/>
    <property type="project" value="InterPro"/>
</dbReference>
<dbReference type="Pfam" id="PF00126">
    <property type="entry name" value="HTH_1"/>
    <property type="match status" value="1"/>
</dbReference>
<dbReference type="PROSITE" id="PS50931">
    <property type="entry name" value="HTH_LYSR"/>
    <property type="match status" value="1"/>
</dbReference>
<evidence type="ECO:0000256" key="3">
    <source>
        <dbReference type="ARBA" id="ARBA00023125"/>
    </source>
</evidence>
<gene>
    <name evidence="7" type="ORF">ACH50_03115</name>
</gene>
<evidence type="ECO:0000313" key="7">
    <source>
        <dbReference type="EMBL" id="KMV36413.1"/>
    </source>
</evidence>
<keyword evidence="5" id="KW-0732">Signal</keyword>
<dbReference type="PATRIC" id="fig|1656095.3.peg.410"/>